<keyword evidence="8" id="KW-1185">Reference proteome</keyword>
<evidence type="ECO:0000256" key="1">
    <source>
        <dbReference type="ARBA" id="ARBA00004167"/>
    </source>
</evidence>
<evidence type="ECO:0008006" key="9">
    <source>
        <dbReference type="Google" id="ProtNLM"/>
    </source>
</evidence>
<evidence type="ECO:0000256" key="5">
    <source>
        <dbReference type="SAM" id="MobiDB-lite"/>
    </source>
</evidence>
<keyword evidence="4 6" id="KW-0472">Membrane</keyword>
<evidence type="ECO:0000256" key="6">
    <source>
        <dbReference type="SAM" id="Phobius"/>
    </source>
</evidence>
<proteinExistence type="predicted"/>
<evidence type="ECO:0000313" key="7">
    <source>
        <dbReference type="EMBL" id="VGO15807.1"/>
    </source>
</evidence>
<organism evidence="7 8">
    <name type="scientific">Pontiella desulfatans</name>
    <dbReference type="NCBI Taxonomy" id="2750659"/>
    <lineage>
        <taxon>Bacteria</taxon>
        <taxon>Pseudomonadati</taxon>
        <taxon>Kiritimatiellota</taxon>
        <taxon>Kiritimatiellia</taxon>
        <taxon>Kiritimatiellales</taxon>
        <taxon>Pontiellaceae</taxon>
        <taxon>Pontiella</taxon>
    </lineage>
</organism>
<name>A0A6C2U7U7_PONDE</name>
<dbReference type="InterPro" id="IPR006260">
    <property type="entry name" value="TonB/TolA_C"/>
</dbReference>
<feature type="compositionally biased region" description="Basic and acidic residues" evidence="5">
    <location>
        <begin position="101"/>
        <end position="136"/>
    </location>
</feature>
<protein>
    <recommendedName>
        <fullName evidence="9">TonB C-terminal domain-containing protein</fullName>
    </recommendedName>
</protein>
<dbReference type="Proteomes" id="UP000366872">
    <property type="component" value="Unassembled WGS sequence"/>
</dbReference>
<gene>
    <name evidence="7" type="ORF">PDESU_04394</name>
</gene>
<comment type="subcellular location">
    <subcellularLocation>
        <location evidence="1">Membrane</location>
        <topology evidence="1">Single-pass membrane protein</topology>
    </subcellularLocation>
</comment>
<evidence type="ECO:0000256" key="4">
    <source>
        <dbReference type="ARBA" id="ARBA00023136"/>
    </source>
</evidence>
<dbReference type="GO" id="GO:0016020">
    <property type="term" value="C:membrane"/>
    <property type="evidence" value="ECO:0007669"/>
    <property type="project" value="UniProtKB-SubCell"/>
</dbReference>
<dbReference type="Pfam" id="PF13103">
    <property type="entry name" value="TonB_2"/>
    <property type="match status" value="1"/>
</dbReference>
<dbReference type="NCBIfam" id="TIGR01352">
    <property type="entry name" value="tonB_Cterm"/>
    <property type="match status" value="1"/>
</dbReference>
<dbReference type="SUPFAM" id="SSF74653">
    <property type="entry name" value="TolA/TonB C-terminal domain"/>
    <property type="match status" value="1"/>
</dbReference>
<dbReference type="EMBL" id="CAAHFG010000003">
    <property type="protein sequence ID" value="VGO15807.1"/>
    <property type="molecule type" value="Genomic_DNA"/>
</dbReference>
<dbReference type="AlphaFoldDB" id="A0A6C2U7U7"/>
<dbReference type="RefSeq" id="WP_136081379.1">
    <property type="nucleotide sequence ID" value="NZ_CAAHFG010000003.1"/>
</dbReference>
<dbReference type="Gene3D" id="3.30.1150.10">
    <property type="match status" value="1"/>
</dbReference>
<feature type="transmembrane region" description="Helical" evidence="6">
    <location>
        <begin position="12"/>
        <end position="29"/>
    </location>
</feature>
<feature type="compositionally biased region" description="Basic and acidic residues" evidence="5">
    <location>
        <begin position="80"/>
        <end position="89"/>
    </location>
</feature>
<sequence length="252" mass="27776">MNVYQRKIALRVLGAHAAVILFFMMVAGLKGCFRPKPKPEIVTFIEFGAPPPAVQVEEVPDEPDPPPSEPVVEEAPPPPEPRHIPEPPKEKKKLTPKKVTPKKDPPKPKWKPVDPKDIDISKSKKITPKETKPAVSEQEIKKALEGISKASPTPSQLPVGNPNANAAYISQVGSYFDRYWNHPPSATPAESMVVRIHFLKSGAITKRTPIQRSGDSAFDDSVMAAVNAVNSVPEPPSGFPYEYVEVEFRIRN</sequence>
<feature type="compositionally biased region" description="Basic residues" evidence="5">
    <location>
        <begin position="90"/>
        <end position="100"/>
    </location>
</feature>
<feature type="region of interest" description="Disordered" evidence="5">
    <location>
        <begin position="53"/>
        <end position="136"/>
    </location>
</feature>
<evidence type="ECO:0000256" key="2">
    <source>
        <dbReference type="ARBA" id="ARBA00022692"/>
    </source>
</evidence>
<keyword evidence="2 6" id="KW-0812">Transmembrane</keyword>
<feature type="compositionally biased region" description="Pro residues" evidence="5">
    <location>
        <begin position="65"/>
        <end position="79"/>
    </location>
</feature>
<evidence type="ECO:0000313" key="8">
    <source>
        <dbReference type="Proteomes" id="UP000366872"/>
    </source>
</evidence>
<keyword evidence="3 6" id="KW-1133">Transmembrane helix</keyword>
<evidence type="ECO:0000256" key="3">
    <source>
        <dbReference type="ARBA" id="ARBA00022989"/>
    </source>
</evidence>
<accession>A0A6C2U7U7</accession>
<reference evidence="7 8" key="1">
    <citation type="submission" date="2019-04" db="EMBL/GenBank/DDBJ databases">
        <authorList>
            <person name="Van Vliet M D."/>
        </authorList>
    </citation>
    <scope>NUCLEOTIDE SEQUENCE [LARGE SCALE GENOMIC DNA]</scope>
    <source>
        <strain evidence="7 8">F1</strain>
    </source>
</reference>